<accession>A0A7X2G3P1</accession>
<dbReference type="AlphaFoldDB" id="A0A7X2G3P1"/>
<protein>
    <recommendedName>
        <fullName evidence="3">SnoaL-like polyketide cyclase</fullName>
    </recommendedName>
</protein>
<dbReference type="InterPro" id="IPR009959">
    <property type="entry name" value="Cyclase_SnoaL-like"/>
</dbReference>
<evidence type="ECO:0008006" key="3">
    <source>
        <dbReference type="Google" id="ProtNLM"/>
    </source>
</evidence>
<evidence type="ECO:0000313" key="1">
    <source>
        <dbReference type="EMBL" id="MRH79980.1"/>
    </source>
</evidence>
<dbReference type="Gene3D" id="3.10.450.50">
    <property type="match status" value="1"/>
</dbReference>
<dbReference type="PANTHER" id="PTHR38436:SF1">
    <property type="entry name" value="ESTER CYCLASE"/>
    <property type="match status" value="1"/>
</dbReference>
<dbReference type="EMBL" id="WJMX01000004">
    <property type="protein sequence ID" value="MRH79980.1"/>
    <property type="molecule type" value="Genomic_DNA"/>
</dbReference>
<proteinExistence type="predicted"/>
<dbReference type="GO" id="GO:0030638">
    <property type="term" value="P:polyketide metabolic process"/>
    <property type="evidence" value="ECO:0007669"/>
    <property type="project" value="InterPro"/>
</dbReference>
<evidence type="ECO:0000313" key="2">
    <source>
        <dbReference type="Proteomes" id="UP000470878"/>
    </source>
</evidence>
<sequence>MNDLMKNKETAIKFLTEALPHNDVEYVKSVITPETVTHRAGFAALYDATGFPIAKDGNFLDWVENGWSILHGALTDQHVEVKHVVSEGNKVILQFHYNVKHTGEFAGMPATGKRIEWDEVAILEFNDQGKITEMWYMCEEMKVATELGYHLEK</sequence>
<reference evidence="1 2" key="1">
    <citation type="submission" date="2019-11" db="EMBL/GenBank/DDBJ databases">
        <title>Draft genome sequence of 12 host-associated Lactobacillus reuteri rodent strains.</title>
        <authorList>
            <person name="Zhang S."/>
            <person name="Ozcam M."/>
            <person name="Van Pijkeren J.P."/>
        </authorList>
    </citation>
    <scope>NUCLEOTIDE SEQUENCE [LARGE SCALE GENOMIC DNA]</scope>
    <source>
        <strain evidence="1 2">CR</strain>
    </source>
</reference>
<dbReference type="Pfam" id="PF07366">
    <property type="entry name" value="SnoaL"/>
    <property type="match status" value="1"/>
</dbReference>
<dbReference type="Proteomes" id="UP000470878">
    <property type="component" value="Unassembled WGS sequence"/>
</dbReference>
<organism evidence="1 2">
    <name type="scientific">Limosilactobacillus reuteri</name>
    <name type="common">Lactobacillus reuteri</name>
    <dbReference type="NCBI Taxonomy" id="1598"/>
    <lineage>
        <taxon>Bacteria</taxon>
        <taxon>Bacillati</taxon>
        <taxon>Bacillota</taxon>
        <taxon>Bacilli</taxon>
        <taxon>Lactobacillales</taxon>
        <taxon>Lactobacillaceae</taxon>
        <taxon>Limosilactobacillus</taxon>
    </lineage>
</organism>
<dbReference type="InterPro" id="IPR032710">
    <property type="entry name" value="NTF2-like_dom_sf"/>
</dbReference>
<dbReference type="RefSeq" id="WP_153703065.1">
    <property type="nucleotide sequence ID" value="NZ_WJMX01000004.1"/>
</dbReference>
<dbReference type="PANTHER" id="PTHR38436">
    <property type="entry name" value="POLYKETIDE CYCLASE SNOAL-LIKE DOMAIN"/>
    <property type="match status" value="1"/>
</dbReference>
<name>A0A7X2G3P1_LIMRT</name>
<gene>
    <name evidence="1" type="ORF">GIX77_04170</name>
</gene>
<comment type="caution">
    <text evidence="1">The sequence shown here is derived from an EMBL/GenBank/DDBJ whole genome shotgun (WGS) entry which is preliminary data.</text>
</comment>
<dbReference type="SUPFAM" id="SSF54427">
    <property type="entry name" value="NTF2-like"/>
    <property type="match status" value="1"/>
</dbReference>